<accession>A0A5C8ZSF1</accession>
<keyword evidence="2 5" id="KW-0812">Transmembrane</keyword>
<gene>
    <name evidence="6" type="ORF">FVW59_13650</name>
</gene>
<evidence type="ECO:0000256" key="1">
    <source>
        <dbReference type="ARBA" id="ARBA00004127"/>
    </source>
</evidence>
<dbReference type="GO" id="GO:0012505">
    <property type="term" value="C:endomembrane system"/>
    <property type="evidence" value="ECO:0007669"/>
    <property type="project" value="UniProtKB-SubCell"/>
</dbReference>
<evidence type="ECO:0000256" key="4">
    <source>
        <dbReference type="ARBA" id="ARBA00023136"/>
    </source>
</evidence>
<dbReference type="Gene3D" id="1.20.120.1630">
    <property type="match status" value="1"/>
</dbReference>
<dbReference type="InterPro" id="IPR007318">
    <property type="entry name" value="Phopholipid_MeTrfase"/>
</dbReference>
<evidence type="ECO:0000256" key="2">
    <source>
        <dbReference type="ARBA" id="ARBA00022692"/>
    </source>
</evidence>
<reference evidence="6 7" key="1">
    <citation type="submission" date="2019-08" db="EMBL/GenBank/DDBJ databases">
        <title>Parahaliea maris sp. nov., isolated from the surface seawater.</title>
        <authorList>
            <person name="Liu Y."/>
        </authorList>
    </citation>
    <scope>NUCLEOTIDE SEQUENCE [LARGE SCALE GENOMIC DNA]</scope>
    <source>
        <strain evidence="6 7">S2-26</strain>
    </source>
</reference>
<dbReference type="AlphaFoldDB" id="A0A5C8ZSF1"/>
<dbReference type="InterPro" id="IPR052527">
    <property type="entry name" value="Metal_cation-efflux_comp"/>
</dbReference>
<keyword evidence="4 5" id="KW-0472">Membrane</keyword>
<evidence type="ECO:0000313" key="7">
    <source>
        <dbReference type="Proteomes" id="UP000321933"/>
    </source>
</evidence>
<sequence length="149" mass="16386">MVKRVIYPPMWLVIGVIAIFALNEFLPGPRFTGSLSWLAGGVLLVAGLAILVIAGGLFQRAGTDMIPFRNVSALVTTGVYAFSRNPMYLGMALVLAGTAVTVGASTALLVPPLFMAIIEWRYIRPEEVLLRDLFPQEYPAYCARVRRWL</sequence>
<dbReference type="PANTHER" id="PTHR43847">
    <property type="entry name" value="BLL3993 PROTEIN"/>
    <property type="match status" value="1"/>
</dbReference>
<dbReference type="EMBL" id="VRYZ01000006">
    <property type="protein sequence ID" value="TXS90387.1"/>
    <property type="molecule type" value="Genomic_DNA"/>
</dbReference>
<feature type="transmembrane region" description="Helical" evidence="5">
    <location>
        <begin position="88"/>
        <end position="114"/>
    </location>
</feature>
<keyword evidence="6" id="KW-0808">Transferase</keyword>
<feature type="transmembrane region" description="Helical" evidence="5">
    <location>
        <begin position="35"/>
        <end position="58"/>
    </location>
</feature>
<name>A0A5C8ZSF1_9GAMM</name>
<dbReference type="PANTHER" id="PTHR43847:SF1">
    <property type="entry name" value="BLL3993 PROTEIN"/>
    <property type="match status" value="1"/>
</dbReference>
<keyword evidence="7" id="KW-1185">Reference proteome</keyword>
<dbReference type="Proteomes" id="UP000321933">
    <property type="component" value="Unassembled WGS sequence"/>
</dbReference>
<organism evidence="6 7">
    <name type="scientific">Parahaliea aestuarii</name>
    <dbReference type="NCBI Taxonomy" id="1852021"/>
    <lineage>
        <taxon>Bacteria</taxon>
        <taxon>Pseudomonadati</taxon>
        <taxon>Pseudomonadota</taxon>
        <taxon>Gammaproteobacteria</taxon>
        <taxon>Cellvibrionales</taxon>
        <taxon>Halieaceae</taxon>
        <taxon>Parahaliea</taxon>
    </lineage>
</organism>
<dbReference type="GO" id="GO:0032259">
    <property type="term" value="P:methylation"/>
    <property type="evidence" value="ECO:0007669"/>
    <property type="project" value="UniProtKB-KW"/>
</dbReference>
<keyword evidence="3 5" id="KW-1133">Transmembrane helix</keyword>
<evidence type="ECO:0000256" key="5">
    <source>
        <dbReference type="SAM" id="Phobius"/>
    </source>
</evidence>
<keyword evidence="6" id="KW-0489">Methyltransferase</keyword>
<comment type="subcellular location">
    <subcellularLocation>
        <location evidence="1">Endomembrane system</location>
        <topology evidence="1">Multi-pass membrane protein</topology>
    </subcellularLocation>
</comment>
<dbReference type="GO" id="GO:0008168">
    <property type="term" value="F:methyltransferase activity"/>
    <property type="evidence" value="ECO:0007669"/>
    <property type="project" value="UniProtKB-KW"/>
</dbReference>
<feature type="transmembrane region" description="Helical" evidence="5">
    <location>
        <begin position="6"/>
        <end position="23"/>
    </location>
</feature>
<evidence type="ECO:0000313" key="6">
    <source>
        <dbReference type="EMBL" id="TXS90387.1"/>
    </source>
</evidence>
<evidence type="ECO:0000256" key="3">
    <source>
        <dbReference type="ARBA" id="ARBA00022989"/>
    </source>
</evidence>
<proteinExistence type="predicted"/>
<dbReference type="OrthoDB" id="9811969at2"/>
<protein>
    <submittedName>
        <fullName evidence="6">Isoprenylcysteine carboxylmethyltransferase family protein</fullName>
    </submittedName>
</protein>
<dbReference type="RefSeq" id="WP_148064913.1">
    <property type="nucleotide sequence ID" value="NZ_VRYZ01000006.1"/>
</dbReference>
<comment type="caution">
    <text evidence="6">The sequence shown here is derived from an EMBL/GenBank/DDBJ whole genome shotgun (WGS) entry which is preliminary data.</text>
</comment>
<dbReference type="Pfam" id="PF04191">
    <property type="entry name" value="PEMT"/>
    <property type="match status" value="1"/>
</dbReference>